<dbReference type="PANTHER" id="PTHR43047:SF72">
    <property type="entry name" value="OSMOSENSING HISTIDINE PROTEIN KINASE SLN1"/>
    <property type="match status" value="1"/>
</dbReference>
<evidence type="ECO:0000256" key="2">
    <source>
        <dbReference type="ARBA" id="ARBA00012438"/>
    </source>
</evidence>
<dbReference type="RefSeq" id="WP_011321799.1">
    <property type="nucleotide sequence ID" value="NC_007426.1"/>
</dbReference>
<evidence type="ECO:0000259" key="7">
    <source>
        <dbReference type="PROSITE" id="PS50109"/>
    </source>
</evidence>
<evidence type="ECO:0000256" key="3">
    <source>
        <dbReference type="ARBA" id="ARBA00022553"/>
    </source>
</evidence>
<dbReference type="SMART" id="SM00448">
    <property type="entry name" value="REC"/>
    <property type="match status" value="1"/>
</dbReference>
<dbReference type="InterPro" id="IPR003661">
    <property type="entry name" value="HisK_dim/P_dom"/>
</dbReference>
<feature type="domain" description="Histidine kinase" evidence="7">
    <location>
        <begin position="277"/>
        <end position="484"/>
    </location>
</feature>
<dbReference type="Pfam" id="PF00512">
    <property type="entry name" value="HisKA"/>
    <property type="match status" value="1"/>
</dbReference>
<evidence type="ECO:0000256" key="5">
    <source>
        <dbReference type="ARBA" id="ARBA00022777"/>
    </source>
</evidence>
<comment type="catalytic activity">
    <reaction evidence="1">
        <text>ATP + protein L-histidine = ADP + protein N-phospho-L-histidine.</text>
        <dbReference type="EC" id="2.7.13.3"/>
    </reaction>
</comment>
<proteinExistence type="predicted"/>
<dbReference type="STRING" id="348780.NP_0138A"/>
<feature type="modified residue" description="4-aspartylphosphate" evidence="6">
    <location>
        <position position="64"/>
    </location>
</feature>
<reference evidence="10 11" key="1">
    <citation type="journal article" date="2005" name="Genome Res.">
        <title>Living with two extremes: conclusions from the genome sequence of Natronomonas pharaonis.</title>
        <authorList>
            <person name="Falb M."/>
            <person name="Pfeiffer F."/>
            <person name="Palm P."/>
            <person name="Rodewald K."/>
            <person name="Hickmann V."/>
            <person name="Tittor J."/>
            <person name="Oesterhelt D."/>
        </authorList>
    </citation>
    <scope>NUCLEOTIDE SEQUENCE [LARGE SCALE GENOMIC DNA]</scope>
    <source>
        <strain evidence="11">ATCC 35678 / DSM 2160 / CIP 103997 / JCM 8858 / NBRC 14720 / NCIMB 2260 / Gabara</strain>
    </source>
</reference>
<dbReference type="Pfam" id="PF00072">
    <property type="entry name" value="Response_reg"/>
    <property type="match status" value="1"/>
</dbReference>
<evidence type="ECO:0000256" key="4">
    <source>
        <dbReference type="ARBA" id="ARBA00022679"/>
    </source>
</evidence>
<dbReference type="AlphaFoldDB" id="A0A1U7ETD6"/>
<dbReference type="PROSITE" id="PS50113">
    <property type="entry name" value="PAC"/>
    <property type="match status" value="1"/>
</dbReference>
<dbReference type="Pfam" id="PF02518">
    <property type="entry name" value="HATPase_c"/>
    <property type="match status" value="1"/>
</dbReference>
<dbReference type="SUPFAM" id="SSF52172">
    <property type="entry name" value="CheY-like"/>
    <property type="match status" value="1"/>
</dbReference>
<dbReference type="SMART" id="SM00387">
    <property type="entry name" value="HATPase_c"/>
    <property type="match status" value="1"/>
</dbReference>
<dbReference type="CDD" id="cd00082">
    <property type="entry name" value="HisKA"/>
    <property type="match status" value="1"/>
</dbReference>
<dbReference type="eggNOG" id="arCOG06408">
    <property type="taxonomic scope" value="Archaea"/>
</dbReference>
<keyword evidence="4 10" id="KW-0808">Transferase</keyword>
<dbReference type="PRINTS" id="PR00344">
    <property type="entry name" value="BCTRLSENSOR"/>
</dbReference>
<dbReference type="EnsemblBacteria" id="CAI48160">
    <property type="protein sequence ID" value="CAI48160"/>
    <property type="gene ID" value="NP_0138A"/>
</dbReference>
<dbReference type="Gene3D" id="3.30.450.20">
    <property type="entry name" value="PAS domain"/>
    <property type="match status" value="1"/>
</dbReference>
<dbReference type="InterPro" id="IPR036097">
    <property type="entry name" value="HisK_dim/P_sf"/>
</dbReference>
<evidence type="ECO:0000259" key="9">
    <source>
        <dbReference type="PROSITE" id="PS50113"/>
    </source>
</evidence>
<keyword evidence="5 10" id="KW-0418">Kinase</keyword>
<dbReference type="Gene3D" id="3.30.565.10">
    <property type="entry name" value="Histidine kinase-like ATPase, C-terminal domain"/>
    <property type="match status" value="1"/>
</dbReference>
<dbReference type="SUPFAM" id="SSF55785">
    <property type="entry name" value="PYP-like sensor domain (PAS domain)"/>
    <property type="match status" value="1"/>
</dbReference>
<dbReference type="InterPro" id="IPR003594">
    <property type="entry name" value="HATPase_dom"/>
</dbReference>
<gene>
    <name evidence="10" type="ordered locus">NP_0138A</name>
</gene>
<dbReference type="Proteomes" id="UP000002698">
    <property type="component" value="Chromosome"/>
</dbReference>
<protein>
    <recommendedName>
        <fullName evidence="2">histidine kinase</fullName>
        <ecNumber evidence="2">2.7.13.3</ecNumber>
    </recommendedName>
</protein>
<evidence type="ECO:0000256" key="1">
    <source>
        <dbReference type="ARBA" id="ARBA00000085"/>
    </source>
</evidence>
<dbReference type="OrthoDB" id="3369at2157"/>
<dbReference type="SUPFAM" id="SSF55874">
    <property type="entry name" value="ATPase domain of HSP90 chaperone/DNA topoisomerase II/histidine kinase"/>
    <property type="match status" value="1"/>
</dbReference>
<dbReference type="InterPro" id="IPR001789">
    <property type="entry name" value="Sig_transdc_resp-reg_receiver"/>
</dbReference>
<dbReference type="InterPro" id="IPR036890">
    <property type="entry name" value="HATPase_C_sf"/>
</dbReference>
<dbReference type="GO" id="GO:0009927">
    <property type="term" value="F:histidine phosphotransfer kinase activity"/>
    <property type="evidence" value="ECO:0007669"/>
    <property type="project" value="TreeGrafter"/>
</dbReference>
<dbReference type="SUPFAM" id="SSF47384">
    <property type="entry name" value="Homodimeric domain of signal transducing histidine kinase"/>
    <property type="match status" value="1"/>
</dbReference>
<dbReference type="InterPro" id="IPR013656">
    <property type="entry name" value="PAS_4"/>
</dbReference>
<dbReference type="GeneID" id="32154992"/>
<evidence type="ECO:0000259" key="8">
    <source>
        <dbReference type="PROSITE" id="PS50110"/>
    </source>
</evidence>
<dbReference type="CDD" id="cd00156">
    <property type="entry name" value="REC"/>
    <property type="match status" value="1"/>
</dbReference>
<dbReference type="eggNOG" id="arCOG02589">
    <property type="taxonomic scope" value="Archaea"/>
</dbReference>
<dbReference type="KEGG" id="nph:NP_0138A"/>
<name>A0A1U7ETD6_NATPD</name>
<dbReference type="InterPro" id="IPR000700">
    <property type="entry name" value="PAS-assoc_C"/>
</dbReference>
<feature type="domain" description="Response regulatory" evidence="8">
    <location>
        <begin position="8"/>
        <end position="129"/>
    </location>
</feature>
<accession>A0A1U7ETD6</accession>
<dbReference type="InterPro" id="IPR011006">
    <property type="entry name" value="CheY-like_superfamily"/>
</dbReference>
<dbReference type="GO" id="GO:0005886">
    <property type="term" value="C:plasma membrane"/>
    <property type="evidence" value="ECO:0007669"/>
    <property type="project" value="TreeGrafter"/>
</dbReference>
<dbReference type="SMART" id="SM00388">
    <property type="entry name" value="HisKA"/>
    <property type="match status" value="1"/>
</dbReference>
<dbReference type="PANTHER" id="PTHR43047">
    <property type="entry name" value="TWO-COMPONENT HISTIDINE PROTEIN KINASE"/>
    <property type="match status" value="1"/>
</dbReference>
<dbReference type="GO" id="GO:0000155">
    <property type="term" value="F:phosphorelay sensor kinase activity"/>
    <property type="evidence" value="ECO:0007669"/>
    <property type="project" value="InterPro"/>
</dbReference>
<evidence type="ECO:0000313" key="10">
    <source>
        <dbReference type="EMBL" id="CAI48160.1"/>
    </source>
</evidence>
<evidence type="ECO:0000256" key="6">
    <source>
        <dbReference type="PROSITE-ProRule" id="PRU00169"/>
    </source>
</evidence>
<dbReference type="PROSITE" id="PS50110">
    <property type="entry name" value="RESPONSE_REGULATORY"/>
    <property type="match status" value="1"/>
</dbReference>
<dbReference type="Pfam" id="PF08448">
    <property type="entry name" value="PAS_4"/>
    <property type="match status" value="1"/>
</dbReference>
<feature type="domain" description="PAC" evidence="9">
    <location>
        <begin position="212"/>
        <end position="266"/>
    </location>
</feature>
<dbReference type="InterPro" id="IPR035965">
    <property type="entry name" value="PAS-like_dom_sf"/>
</dbReference>
<keyword evidence="11" id="KW-1185">Reference proteome</keyword>
<dbReference type="EMBL" id="CR936257">
    <property type="protein sequence ID" value="CAI48160.1"/>
    <property type="molecule type" value="Genomic_DNA"/>
</dbReference>
<dbReference type="InterPro" id="IPR004358">
    <property type="entry name" value="Sig_transdc_His_kin-like_C"/>
</dbReference>
<sequence>MELRAELDVLLVEDNPGDARLIEKRLERADESLLASDHTLAHVDDLAGCLDALAESDWDVVLLDLGLPESNGLDTLSAVTDAADNIPVVVLTGLDDQQLALEAITEGAQDYLTKDDLNGSELSRSVRYAVERKKHEQKLKAERDFLDTVIESLPYPFYVVDVDDYTVTHANSRAPVEEGDTCHAATHGRDVPCDEADADLGCPLPSVVETGEPQELEHIHHTEDGEKRVYKVHAAPIFDDDGNVVQMAESNIDITDRVAYERRLEEQRDNLEILNEVVRHDIRNDLQLVTAYAEMLEAHVDDDGTQYLQTVKESAENAVDLTTTARDLAEVMLQPDVENRQVALDRSLERQLEEIRSTHSDAAVTVDGSLPTVDVVGNDMLGAVFRNLLKNAVQHNDKPLPEVSVSAVVDGDIAEIRVADNGPGVPDAQKEEIFGKGEKGLESEGTGVGLYLVRTLVESYGGEVWVEDNEPEGSVFIVELPVAD</sequence>
<organism evidence="10 11">
    <name type="scientific">Natronomonas pharaonis (strain ATCC 35678 / DSM 2160 / CIP 103997 / JCM 8858 / NBRC 14720 / NCIMB 2260 / Gabara)</name>
    <name type="common">Halobacterium pharaonis</name>
    <dbReference type="NCBI Taxonomy" id="348780"/>
    <lineage>
        <taxon>Archaea</taxon>
        <taxon>Methanobacteriati</taxon>
        <taxon>Methanobacteriota</taxon>
        <taxon>Stenosarchaea group</taxon>
        <taxon>Halobacteria</taxon>
        <taxon>Halobacteriales</taxon>
        <taxon>Natronomonadaceae</taxon>
        <taxon>Natronomonas</taxon>
    </lineage>
</organism>
<dbReference type="Gene3D" id="3.40.50.2300">
    <property type="match status" value="1"/>
</dbReference>
<dbReference type="EC" id="2.7.13.3" evidence="2"/>
<dbReference type="HOGENOM" id="CLU_000445_114_0_2"/>
<dbReference type="PROSITE" id="PS50109">
    <property type="entry name" value="HIS_KIN"/>
    <property type="match status" value="1"/>
</dbReference>
<evidence type="ECO:0000313" key="11">
    <source>
        <dbReference type="Proteomes" id="UP000002698"/>
    </source>
</evidence>
<dbReference type="InterPro" id="IPR005467">
    <property type="entry name" value="His_kinase_dom"/>
</dbReference>
<keyword evidence="3 6" id="KW-0597">Phosphoprotein</keyword>